<sequence>MKIINYTQLTACFLQKMEIQIHMTKLENQKNGGKPQKTKISHSTYSTLLPHGLPETAKTIDTAWVFRTKSDGTKKARLVAKGYQESSVAHVYAPVAKMATI</sequence>
<evidence type="ECO:0000313" key="2">
    <source>
        <dbReference type="Proteomes" id="UP001458880"/>
    </source>
</evidence>
<dbReference type="Proteomes" id="UP001458880">
    <property type="component" value="Unassembled WGS sequence"/>
</dbReference>
<gene>
    <name evidence="1" type="ORF">QE152_g8952</name>
</gene>
<comment type="caution">
    <text evidence="1">The sequence shown here is derived from an EMBL/GenBank/DDBJ whole genome shotgun (WGS) entry which is preliminary data.</text>
</comment>
<reference evidence="1 2" key="1">
    <citation type="journal article" date="2024" name="BMC Genomics">
        <title>De novo assembly and annotation of Popillia japonica's genome with initial clues to its potential as an invasive pest.</title>
        <authorList>
            <person name="Cucini C."/>
            <person name="Boschi S."/>
            <person name="Funari R."/>
            <person name="Cardaioli E."/>
            <person name="Iannotti N."/>
            <person name="Marturano G."/>
            <person name="Paoli F."/>
            <person name="Bruttini M."/>
            <person name="Carapelli A."/>
            <person name="Frati F."/>
            <person name="Nardi F."/>
        </authorList>
    </citation>
    <scope>NUCLEOTIDE SEQUENCE [LARGE SCALE GENOMIC DNA]</scope>
    <source>
        <strain evidence="1">DMR45628</strain>
    </source>
</reference>
<protein>
    <recommendedName>
        <fullName evidence="3">Reverse transcriptase Ty1/copia-type domain-containing protein</fullName>
    </recommendedName>
</protein>
<evidence type="ECO:0000313" key="1">
    <source>
        <dbReference type="EMBL" id="KAK9739530.1"/>
    </source>
</evidence>
<name>A0AAW1M3Z8_POPJA</name>
<dbReference type="AlphaFoldDB" id="A0AAW1M3Z8"/>
<dbReference type="EMBL" id="JASPKY010000074">
    <property type="protein sequence ID" value="KAK9739530.1"/>
    <property type="molecule type" value="Genomic_DNA"/>
</dbReference>
<evidence type="ECO:0008006" key="3">
    <source>
        <dbReference type="Google" id="ProtNLM"/>
    </source>
</evidence>
<proteinExistence type="predicted"/>
<keyword evidence="2" id="KW-1185">Reference proteome</keyword>
<accession>A0AAW1M3Z8</accession>
<organism evidence="1 2">
    <name type="scientific">Popillia japonica</name>
    <name type="common">Japanese beetle</name>
    <dbReference type="NCBI Taxonomy" id="7064"/>
    <lineage>
        <taxon>Eukaryota</taxon>
        <taxon>Metazoa</taxon>
        <taxon>Ecdysozoa</taxon>
        <taxon>Arthropoda</taxon>
        <taxon>Hexapoda</taxon>
        <taxon>Insecta</taxon>
        <taxon>Pterygota</taxon>
        <taxon>Neoptera</taxon>
        <taxon>Endopterygota</taxon>
        <taxon>Coleoptera</taxon>
        <taxon>Polyphaga</taxon>
        <taxon>Scarabaeiformia</taxon>
        <taxon>Scarabaeidae</taxon>
        <taxon>Rutelinae</taxon>
        <taxon>Popillia</taxon>
    </lineage>
</organism>